<evidence type="ECO:0000313" key="3">
    <source>
        <dbReference type="EMBL" id="KAG6420904.1"/>
    </source>
</evidence>
<dbReference type="GO" id="GO:0010088">
    <property type="term" value="P:phloem development"/>
    <property type="evidence" value="ECO:0007669"/>
    <property type="project" value="InterPro"/>
</dbReference>
<organism evidence="3">
    <name type="scientific">Salvia splendens</name>
    <name type="common">Scarlet sage</name>
    <dbReference type="NCBI Taxonomy" id="180675"/>
    <lineage>
        <taxon>Eukaryota</taxon>
        <taxon>Viridiplantae</taxon>
        <taxon>Streptophyta</taxon>
        <taxon>Embryophyta</taxon>
        <taxon>Tracheophyta</taxon>
        <taxon>Spermatophyta</taxon>
        <taxon>Magnoliopsida</taxon>
        <taxon>eudicotyledons</taxon>
        <taxon>Gunneridae</taxon>
        <taxon>Pentapetalae</taxon>
        <taxon>asterids</taxon>
        <taxon>lamiids</taxon>
        <taxon>Lamiales</taxon>
        <taxon>Lamiaceae</taxon>
        <taxon>Nepetoideae</taxon>
        <taxon>Mentheae</taxon>
        <taxon>Salviinae</taxon>
        <taxon>Salvia</taxon>
        <taxon>Salvia subgen. Calosphace</taxon>
        <taxon>core Calosphace</taxon>
    </lineage>
</organism>
<dbReference type="Proteomes" id="UP000298416">
    <property type="component" value="Unassembled WGS sequence"/>
</dbReference>
<evidence type="ECO:0000259" key="2">
    <source>
        <dbReference type="Pfam" id="PF14577"/>
    </source>
</evidence>
<reference evidence="3" key="2">
    <citation type="submission" date="2020-08" db="EMBL/GenBank/DDBJ databases">
        <title>Plant Genome Project.</title>
        <authorList>
            <person name="Zhang R.-G."/>
        </authorList>
    </citation>
    <scope>NUCLEOTIDE SEQUENCE</scope>
    <source>
        <strain evidence="3">Huo1</strain>
        <tissue evidence="3">Leaf</tissue>
    </source>
</reference>
<proteinExistence type="predicted"/>
<reference evidence="3" key="1">
    <citation type="submission" date="2018-01" db="EMBL/GenBank/DDBJ databases">
        <authorList>
            <person name="Mao J.F."/>
        </authorList>
    </citation>
    <scope>NUCLEOTIDE SEQUENCE</scope>
    <source>
        <strain evidence="3">Huo1</strain>
        <tissue evidence="3">Leaf</tissue>
    </source>
</reference>
<gene>
    <name evidence="3" type="ORF">SASPL_117448</name>
</gene>
<feature type="domain" description="Sieve element occlusion C-terminal" evidence="2">
    <location>
        <begin position="414"/>
        <end position="646"/>
    </location>
</feature>
<dbReference type="EMBL" id="PNBA02000006">
    <property type="protein sequence ID" value="KAG6420904.1"/>
    <property type="molecule type" value="Genomic_DNA"/>
</dbReference>
<sequence length="648" mass="74645">MNSALFKARILSIKNHTEKQAKHTYREGEMEFASTKISAFSLDDPALRKQLLEHHKEGVSFFDDESLLNSVECIINHDRTDKVDEIDPGQEAKKIISGPDSLPGNLPYLLHQITCVLNCNCSEGDSNKTSLEILRLLTNYTWEDKIVIILASFVVEYGQYSLFAQLDKKDQLTKLVAWLKQIPDHSGDVFESRKSSFESIMEALRVSIKVTRFIAKFRTSFKAKYMTNEAQAMIDVRNQIPIAVYWMTRAVVACASEYSVIVGKTTEIKDIESRLVVCGQDEKKVEVEVLKGKTVLLLISGLKISEEEITKIGAFYSESREKAQYEIVWVPMVEKMDEKDEKTFKERKCKMPWHAIEHPQYVKPGLVKYAREEWRYSEKSIMVSIDHRGRVVHEDAYSMMCTWGNAAYPFSQTRELDQWKILKEWSLKFMVQQSKQQISKWVEENKYICLFGGDDYDRIQSFVKEATRVAGEAKIELQMVYIYKKNTRDDHMKKITETLSSTSVEVWEKSTSINFWKRMECLLYSKVHQGVKESDRHPFLREAMNMLALGDHDKGWGLISQGAGKKIAKANGDMIIKAFQGYSSWSSAVTTQDFTTALHDHLAHLASEFPHHCNRLTLPGIEDILGTMLCGECQRPMEKFIMYRCCDE</sequence>
<dbReference type="Pfam" id="PF14576">
    <property type="entry name" value="SEO_N"/>
    <property type="match status" value="1"/>
</dbReference>
<comment type="caution">
    <text evidence="3">The sequence shown here is derived from an EMBL/GenBank/DDBJ whole genome shotgun (WGS) entry which is preliminary data.</text>
</comment>
<dbReference type="Gene3D" id="3.40.30.10">
    <property type="entry name" value="Glutaredoxin"/>
    <property type="match status" value="1"/>
</dbReference>
<dbReference type="PANTHER" id="PTHR33232:SF12">
    <property type="entry name" value="PROTEIN SIEVE ELEMENT OCCLUSION B-LIKE"/>
    <property type="match status" value="1"/>
</dbReference>
<dbReference type="InterPro" id="IPR027942">
    <property type="entry name" value="SEO_N"/>
</dbReference>
<feature type="domain" description="Sieve element occlusion N-terminal" evidence="1">
    <location>
        <begin position="43"/>
        <end position="267"/>
    </location>
</feature>
<evidence type="ECO:0008006" key="5">
    <source>
        <dbReference type="Google" id="ProtNLM"/>
    </source>
</evidence>
<keyword evidence="4" id="KW-1185">Reference proteome</keyword>
<dbReference type="Pfam" id="PF14577">
    <property type="entry name" value="SEO_C"/>
    <property type="match status" value="1"/>
</dbReference>
<evidence type="ECO:0000313" key="4">
    <source>
        <dbReference type="Proteomes" id="UP000298416"/>
    </source>
</evidence>
<dbReference type="PANTHER" id="PTHR33232">
    <property type="entry name" value="PROTEIN SIEVE ELEMENT OCCLUSION B-LIKE"/>
    <property type="match status" value="1"/>
</dbReference>
<evidence type="ECO:0000259" key="1">
    <source>
        <dbReference type="Pfam" id="PF14576"/>
    </source>
</evidence>
<accession>A0A8X8XXJ7</accession>
<dbReference type="AlphaFoldDB" id="A0A8X8XXJ7"/>
<dbReference type="InterPro" id="IPR039299">
    <property type="entry name" value="SEOA"/>
</dbReference>
<protein>
    <recommendedName>
        <fullName evidence="5">Sieve element occlusion</fullName>
    </recommendedName>
</protein>
<dbReference type="InterPro" id="IPR027944">
    <property type="entry name" value="SEO_C"/>
</dbReference>
<name>A0A8X8XXJ7_SALSN</name>